<accession>A0A4S4EU63</accession>
<proteinExistence type="predicted"/>
<reference evidence="2 3" key="1">
    <citation type="journal article" date="2018" name="Proc. Natl. Acad. Sci. U.S.A.">
        <title>Draft genome sequence of Camellia sinensis var. sinensis provides insights into the evolution of the tea genome and tea quality.</title>
        <authorList>
            <person name="Wei C."/>
            <person name="Yang H."/>
            <person name="Wang S."/>
            <person name="Zhao J."/>
            <person name="Liu C."/>
            <person name="Gao L."/>
            <person name="Xia E."/>
            <person name="Lu Y."/>
            <person name="Tai Y."/>
            <person name="She G."/>
            <person name="Sun J."/>
            <person name="Cao H."/>
            <person name="Tong W."/>
            <person name="Gao Q."/>
            <person name="Li Y."/>
            <person name="Deng W."/>
            <person name="Jiang X."/>
            <person name="Wang W."/>
            <person name="Chen Q."/>
            <person name="Zhang S."/>
            <person name="Li H."/>
            <person name="Wu J."/>
            <person name="Wang P."/>
            <person name="Li P."/>
            <person name="Shi C."/>
            <person name="Zheng F."/>
            <person name="Jian J."/>
            <person name="Huang B."/>
            <person name="Shan D."/>
            <person name="Shi M."/>
            <person name="Fang C."/>
            <person name="Yue Y."/>
            <person name="Li F."/>
            <person name="Li D."/>
            <person name="Wei S."/>
            <person name="Han B."/>
            <person name="Jiang C."/>
            <person name="Yin Y."/>
            <person name="Xia T."/>
            <person name="Zhang Z."/>
            <person name="Bennetzen J.L."/>
            <person name="Zhao S."/>
            <person name="Wan X."/>
        </authorList>
    </citation>
    <scope>NUCLEOTIDE SEQUENCE [LARGE SCALE GENOMIC DNA]</scope>
    <source>
        <strain evidence="3">cv. Shuchazao</strain>
        <tissue evidence="2">Leaf</tissue>
    </source>
</reference>
<organism evidence="2 3">
    <name type="scientific">Camellia sinensis var. sinensis</name>
    <name type="common">China tea</name>
    <dbReference type="NCBI Taxonomy" id="542762"/>
    <lineage>
        <taxon>Eukaryota</taxon>
        <taxon>Viridiplantae</taxon>
        <taxon>Streptophyta</taxon>
        <taxon>Embryophyta</taxon>
        <taxon>Tracheophyta</taxon>
        <taxon>Spermatophyta</taxon>
        <taxon>Magnoliopsida</taxon>
        <taxon>eudicotyledons</taxon>
        <taxon>Gunneridae</taxon>
        <taxon>Pentapetalae</taxon>
        <taxon>asterids</taxon>
        <taxon>Ericales</taxon>
        <taxon>Theaceae</taxon>
        <taxon>Camellia</taxon>
    </lineage>
</organism>
<sequence length="314" mass="34538">MLGMDDTTITSGCRKKASGTPCNQGGSGTTSNKRAREAEGIAKGLVDMAVEFGSFFKKTNTTMEEIAHRIGYAQDLSQARKLVNGELAKLRLNTNDRLRAATLIVKDTERVDLLFSLPEEEKMECVCLVSAEDAILAQIKTALQFFGRPNLQKQGRVAHILLRYEPTYAIFSAADNILILNGEQQFTALIFTNFRNLREIGLEAADSEPSDEEVAKEVAEQPNQPALDRSDSLGEEVNAALSLAFEEAGFNPLSTSGPTDVPFEDIFTNLGDLLGAYPKNMAGESLTQIVRRKNAEMMAARRKAEADRFERPPR</sequence>
<dbReference type="EMBL" id="SDRB02001925">
    <property type="protein sequence ID" value="THG20449.1"/>
    <property type="molecule type" value="Genomic_DNA"/>
</dbReference>
<feature type="region of interest" description="Disordered" evidence="1">
    <location>
        <begin position="1"/>
        <end position="35"/>
    </location>
</feature>
<keyword evidence="3" id="KW-1185">Reference proteome</keyword>
<feature type="compositionally biased region" description="Polar residues" evidence="1">
    <location>
        <begin position="20"/>
        <end position="32"/>
    </location>
</feature>
<evidence type="ECO:0000256" key="1">
    <source>
        <dbReference type="SAM" id="MobiDB-lite"/>
    </source>
</evidence>
<gene>
    <name evidence="2" type="ORF">TEA_027528</name>
</gene>
<evidence type="ECO:0000313" key="3">
    <source>
        <dbReference type="Proteomes" id="UP000306102"/>
    </source>
</evidence>
<dbReference type="AlphaFoldDB" id="A0A4S4EU63"/>
<protein>
    <submittedName>
        <fullName evidence="2">Uncharacterized protein</fullName>
    </submittedName>
</protein>
<dbReference type="Proteomes" id="UP000306102">
    <property type="component" value="Unassembled WGS sequence"/>
</dbReference>
<name>A0A4S4EU63_CAMSN</name>
<evidence type="ECO:0000313" key="2">
    <source>
        <dbReference type="EMBL" id="THG20449.1"/>
    </source>
</evidence>
<dbReference type="STRING" id="542762.A0A4S4EU63"/>
<comment type="caution">
    <text evidence="2">The sequence shown here is derived from an EMBL/GenBank/DDBJ whole genome shotgun (WGS) entry which is preliminary data.</text>
</comment>